<evidence type="ECO:0008006" key="4">
    <source>
        <dbReference type="Google" id="ProtNLM"/>
    </source>
</evidence>
<evidence type="ECO:0000313" key="3">
    <source>
        <dbReference type="Proteomes" id="UP000734823"/>
    </source>
</evidence>
<dbReference type="RefSeq" id="WP_187220658.1">
    <property type="nucleotide sequence ID" value="NZ_JABVED010000006.1"/>
</dbReference>
<comment type="caution">
    <text evidence="2">The sequence shown here is derived from an EMBL/GenBank/DDBJ whole genome shotgun (WGS) entry which is preliminary data.</text>
</comment>
<organism evidence="2 3">
    <name type="scientific">Actinokineospora xionganensis</name>
    <dbReference type="NCBI Taxonomy" id="2684470"/>
    <lineage>
        <taxon>Bacteria</taxon>
        <taxon>Bacillati</taxon>
        <taxon>Actinomycetota</taxon>
        <taxon>Actinomycetes</taxon>
        <taxon>Pseudonocardiales</taxon>
        <taxon>Pseudonocardiaceae</taxon>
        <taxon>Actinokineospora</taxon>
    </lineage>
</organism>
<gene>
    <name evidence="2" type="ORF">GPZ80_13470</name>
</gene>
<sequence length="189" mass="20200">MSGQPERPIGPDRPGGPMDRRGEHGTAAGQPGRPIAPGQPGGVGMTQPHAGLVPPAEAAMTVPPGEAAVAQEAPRADAGDRAAEFGPRSTDRIAPEIDRDAGQTGPGKLFRPDEASRLRGEWQRVQATFVDNPQEAVRGADALVTDVIRTLQNSMADRHKSLRRSTQDTEELRQSLHQYRALLDQLLNA</sequence>
<name>A0ABR7L789_9PSEU</name>
<evidence type="ECO:0000256" key="1">
    <source>
        <dbReference type="SAM" id="MobiDB-lite"/>
    </source>
</evidence>
<accession>A0ABR7L789</accession>
<dbReference type="Proteomes" id="UP000734823">
    <property type="component" value="Unassembled WGS sequence"/>
</dbReference>
<proteinExistence type="predicted"/>
<keyword evidence="3" id="KW-1185">Reference proteome</keyword>
<feature type="region of interest" description="Disordered" evidence="1">
    <location>
        <begin position="1"/>
        <end position="113"/>
    </location>
</feature>
<evidence type="ECO:0000313" key="2">
    <source>
        <dbReference type="EMBL" id="MBC6448177.1"/>
    </source>
</evidence>
<reference evidence="2 3" key="1">
    <citation type="submission" date="2020-06" db="EMBL/GenBank/DDBJ databases">
        <title>Actinokineospora xiongansis sp. nov., isolated from soil of Baiyangdian.</title>
        <authorList>
            <person name="Zhang X."/>
        </authorList>
    </citation>
    <scope>NUCLEOTIDE SEQUENCE [LARGE SCALE GENOMIC DNA]</scope>
    <source>
        <strain evidence="2 3">HBU206404</strain>
    </source>
</reference>
<dbReference type="EMBL" id="JABVED010000006">
    <property type="protein sequence ID" value="MBC6448177.1"/>
    <property type="molecule type" value="Genomic_DNA"/>
</dbReference>
<feature type="compositionally biased region" description="Basic and acidic residues" evidence="1">
    <location>
        <begin position="74"/>
        <end position="101"/>
    </location>
</feature>
<protein>
    <recommendedName>
        <fullName evidence="4">Excreted virulence factor EspC (Type VII ESX diderm)</fullName>
    </recommendedName>
</protein>